<comment type="similarity">
    <text evidence="1">Belongs to the HAD-like hydrolase superfamily. S-2-haloalkanoic acid dehalogenase family.</text>
</comment>
<dbReference type="InterPro" id="IPR023214">
    <property type="entry name" value="HAD_sf"/>
</dbReference>
<dbReference type="NCBIfam" id="TIGR01493">
    <property type="entry name" value="HAD-SF-IA-v2"/>
    <property type="match status" value="1"/>
</dbReference>
<dbReference type="CDD" id="cd02588">
    <property type="entry name" value="HAD_L2-DEX"/>
    <property type="match status" value="1"/>
</dbReference>
<dbReference type="PRINTS" id="PR00413">
    <property type="entry name" value="HADHALOGNASE"/>
</dbReference>
<dbReference type="SUPFAM" id="SSF56784">
    <property type="entry name" value="HAD-like"/>
    <property type="match status" value="1"/>
</dbReference>
<comment type="caution">
    <text evidence="3">The sequence shown here is derived from an EMBL/GenBank/DDBJ whole genome shotgun (WGS) entry which is preliminary data.</text>
</comment>
<dbReference type="Gene3D" id="3.40.50.1000">
    <property type="entry name" value="HAD superfamily/HAD-like"/>
    <property type="match status" value="1"/>
</dbReference>
<dbReference type="Proteomes" id="UP000295511">
    <property type="component" value="Unassembled WGS sequence"/>
</dbReference>
<dbReference type="InterPro" id="IPR051540">
    <property type="entry name" value="S-2-haloacid_dehalogenase"/>
</dbReference>
<dbReference type="PANTHER" id="PTHR43316:SF3">
    <property type="entry name" value="HALOACID DEHALOGENASE, TYPE II (AFU_ORTHOLOGUE AFUA_2G07750)-RELATED"/>
    <property type="match status" value="1"/>
</dbReference>
<dbReference type="EMBL" id="SMRU01000038">
    <property type="protein sequence ID" value="TDF89764.1"/>
    <property type="molecule type" value="Genomic_DNA"/>
</dbReference>
<dbReference type="InterPro" id="IPR006439">
    <property type="entry name" value="HAD-SF_hydro_IA"/>
</dbReference>
<evidence type="ECO:0000313" key="3">
    <source>
        <dbReference type="EMBL" id="TDF89764.1"/>
    </source>
</evidence>
<evidence type="ECO:0000256" key="2">
    <source>
        <dbReference type="ARBA" id="ARBA00022801"/>
    </source>
</evidence>
<dbReference type="NCBIfam" id="TIGR01428">
    <property type="entry name" value="HAD_type_II"/>
    <property type="match status" value="1"/>
</dbReference>
<dbReference type="Gene3D" id="1.10.150.240">
    <property type="entry name" value="Putative phosphatase, domain 2"/>
    <property type="match status" value="1"/>
</dbReference>
<proteinExistence type="inferred from homology"/>
<dbReference type="InterPro" id="IPR036412">
    <property type="entry name" value="HAD-like_sf"/>
</dbReference>
<gene>
    <name evidence="3" type="ORF">E1809_22725</name>
</gene>
<dbReference type="GO" id="GO:0019120">
    <property type="term" value="F:hydrolase activity, acting on acid halide bonds, in C-halide compounds"/>
    <property type="evidence" value="ECO:0007669"/>
    <property type="project" value="InterPro"/>
</dbReference>
<sequence>MNHSTFVSPSTGRKVKAILFDTFGTVVDWRTGVAREARMFADKHGLTMEPFDLADTWRARYYPSMAPIRSGDRGYVPLDQLHFENLKTALAELGLPPSEFPDDDLLELTRAWERLPAWPDSVEGLKRMKARYIVGPLSNANTALLVSMAKSAGLPWDVVIGMDLLQVYKPDPAAYTGAAALLRLHPGEIMLAAAHNYDLQAARETGMATAFVRRATEHGPEQTTDLAPASDWDICVEDFTQLAQSLSAEPAATA</sequence>
<keyword evidence="4" id="KW-1185">Reference proteome</keyword>
<dbReference type="InterPro" id="IPR023198">
    <property type="entry name" value="PGP-like_dom2"/>
</dbReference>
<evidence type="ECO:0000256" key="1">
    <source>
        <dbReference type="ARBA" id="ARBA00008106"/>
    </source>
</evidence>
<dbReference type="OrthoDB" id="3680851at2"/>
<reference evidence="3 4" key="1">
    <citation type="submission" date="2019-03" db="EMBL/GenBank/DDBJ databases">
        <title>Whole genome sequence of Arthrobacter sp JH1-1.</title>
        <authorList>
            <person name="Trinh H.N."/>
        </authorList>
    </citation>
    <scope>NUCLEOTIDE SEQUENCE [LARGE SCALE GENOMIC DNA]</scope>
    <source>
        <strain evidence="3 4">JH1-1</strain>
    </source>
</reference>
<dbReference type="Pfam" id="PF00702">
    <property type="entry name" value="Hydrolase"/>
    <property type="match status" value="1"/>
</dbReference>
<organism evidence="3 4">
    <name type="scientific">Arthrobacter terricola</name>
    <dbReference type="NCBI Taxonomy" id="2547396"/>
    <lineage>
        <taxon>Bacteria</taxon>
        <taxon>Bacillati</taxon>
        <taxon>Actinomycetota</taxon>
        <taxon>Actinomycetes</taxon>
        <taxon>Micrococcales</taxon>
        <taxon>Micrococcaceae</taxon>
        <taxon>Arthrobacter</taxon>
    </lineage>
</organism>
<dbReference type="AlphaFoldDB" id="A0A4R5KA01"/>
<name>A0A4R5KA01_9MICC</name>
<keyword evidence="2" id="KW-0378">Hydrolase</keyword>
<accession>A0A4R5KA01</accession>
<evidence type="ECO:0000313" key="4">
    <source>
        <dbReference type="Proteomes" id="UP000295511"/>
    </source>
</evidence>
<dbReference type="PANTHER" id="PTHR43316">
    <property type="entry name" value="HYDROLASE, HALOACID DELAHOGENASE-RELATED"/>
    <property type="match status" value="1"/>
</dbReference>
<protein>
    <submittedName>
        <fullName evidence="3">Haloacid dehalogenase type II</fullName>
    </submittedName>
</protein>
<dbReference type="InterPro" id="IPR006328">
    <property type="entry name" value="2-HAD"/>
</dbReference>
<dbReference type="RefSeq" id="WP_133206529.1">
    <property type="nucleotide sequence ID" value="NZ_SMRU01000038.1"/>
</dbReference>